<dbReference type="RefSeq" id="WP_158228303.1">
    <property type="nucleotide sequence ID" value="NZ_VFPA01000001.1"/>
</dbReference>
<dbReference type="InterPro" id="IPR011051">
    <property type="entry name" value="RmlC_Cupin_sf"/>
</dbReference>
<accession>A0A543DVN2</accession>
<dbReference type="Proteomes" id="UP000315677">
    <property type="component" value="Unassembled WGS sequence"/>
</dbReference>
<dbReference type="Gene3D" id="2.60.120.10">
    <property type="entry name" value="Jelly Rolls"/>
    <property type="match status" value="1"/>
</dbReference>
<dbReference type="AlphaFoldDB" id="A0A543DVN2"/>
<proteinExistence type="predicted"/>
<reference evidence="2 3" key="1">
    <citation type="submission" date="2019-06" db="EMBL/GenBank/DDBJ databases">
        <title>Sequencing the genomes of 1000 actinobacteria strains.</title>
        <authorList>
            <person name="Klenk H.-P."/>
        </authorList>
    </citation>
    <scope>NUCLEOTIDE SEQUENCE [LARGE SCALE GENOMIC DNA]</scope>
    <source>
        <strain evidence="2 3">DSM 45301</strain>
    </source>
</reference>
<name>A0A543DVN2_9PSEU</name>
<dbReference type="InterPro" id="IPR025979">
    <property type="entry name" value="ChrR-like_cupin_dom"/>
</dbReference>
<evidence type="ECO:0000313" key="2">
    <source>
        <dbReference type="EMBL" id="TQM13359.1"/>
    </source>
</evidence>
<protein>
    <submittedName>
        <fullName evidence="2">ChrR-like protein with cupin domain</fullName>
    </submittedName>
</protein>
<evidence type="ECO:0000313" key="3">
    <source>
        <dbReference type="Proteomes" id="UP000315677"/>
    </source>
</evidence>
<gene>
    <name evidence="2" type="ORF">FB558_0092</name>
</gene>
<comment type="caution">
    <text evidence="2">The sequence shown here is derived from an EMBL/GenBank/DDBJ whole genome shotgun (WGS) entry which is preliminary data.</text>
</comment>
<dbReference type="SUPFAM" id="SSF51182">
    <property type="entry name" value="RmlC-like cupins"/>
    <property type="match status" value="1"/>
</dbReference>
<dbReference type="CDD" id="cd20302">
    <property type="entry name" value="cupin_DAD"/>
    <property type="match status" value="1"/>
</dbReference>
<dbReference type="EMBL" id="VFPA01000001">
    <property type="protein sequence ID" value="TQM13359.1"/>
    <property type="molecule type" value="Genomic_DNA"/>
</dbReference>
<evidence type="ECO:0000259" key="1">
    <source>
        <dbReference type="Pfam" id="PF12973"/>
    </source>
</evidence>
<sequence>MSTVETRSVTDLLVQTEQIPWVPQGENIWFKPVRLSPSSSTWVNLLKVTKSGRISRHRHLGAVEAWVIKGSWRYLEHDWVAHAGDFVFEGRGDVHTLVTDGADEMITLFNIHGPIEYLDDDDRVLRTETPETKLALYEDFCRREGLKLAPVVFSRD</sequence>
<feature type="domain" description="ChrR-like cupin" evidence="1">
    <location>
        <begin position="11"/>
        <end position="115"/>
    </location>
</feature>
<dbReference type="Pfam" id="PF12973">
    <property type="entry name" value="Cupin_7"/>
    <property type="match status" value="1"/>
</dbReference>
<organism evidence="2 3">
    <name type="scientific">Pseudonocardia kunmingensis</name>
    <dbReference type="NCBI Taxonomy" id="630975"/>
    <lineage>
        <taxon>Bacteria</taxon>
        <taxon>Bacillati</taxon>
        <taxon>Actinomycetota</taxon>
        <taxon>Actinomycetes</taxon>
        <taxon>Pseudonocardiales</taxon>
        <taxon>Pseudonocardiaceae</taxon>
        <taxon>Pseudonocardia</taxon>
    </lineage>
</organism>
<dbReference type="InterPro" id="IPR014710">
    <property type="entry name" value="RmlC-like_jellyroll"/>
</dbReference>
<keyword evidence="3" id="KW-1185">Reference proteome</keyword>